<accession>A0A0D2IU95</accession>
<dbReference type="PANTHER" id="PTHR28244:SF1">
    <property type="entry name" value="RNA POLYMERASE I-SPECIFIC TRANSCRIPTION INITIATION FACTOR RRN11"/>
    <property type="match status" value="1"/>
</dbReference>
<feature type="region of interest" description="Disordered" evidence="1">
    <location>
        <begin position="15"/>
        <end position="49"/>
    </location>
</feature>
<dbReference type="OrthoDB" id="2159786at2759"/>
<dbReference type="GO" id="GO:0042790">
    <property type="term" value="P:nucleolar large rRNA transcription by RNA polymerase I"/>
    <property type="evidence" value="ECO:0007669"/>
    <property type="project" value="TreeGrafter"/>
</dbReference>
<dbReference type="GO" id="GO:0070860">
    <property type="term" value="C:RNA polymerase I core factor complex"/>
    <property type="evidence" value="ECO:0007669"/>
    <property type="project" value="TreeGrafter"/>
</dbReference>
<dbReference type="Pfam" id="PF04090">
    <property type="entry name" value="Rrn11"/>
    <property type="match status" value="1"/>
</dbReference>
<feature type="region of interest" description="Disordered" evidence="1">
    <location>
        <begin position="342"/>
        <end position="394"/>
    </location>
</feature>
<protein>
    <recommendedName>
        <fullName evidence="4">Transcription factor domain-containing protein</fullName>
    </recommendedName>
</protein>
<dbReference type="PANTHER" id="PTHR28244">
    <property type="entry name" value="RNA POLYMERASE I-SPECIFIC TRANSCRIPTION INITIATION FACTOR RRN11"/>
    <property type="match status" value="1"/>
</dbReference>
<dbReference type="InterPro" id="IPR053029">
    <property type="entry name" value="RNA_pol_I-specific_init_factor"/>
</dbReference>
<dbReference type="GO" id="GO:0001164">
    <property type="term" value="F:RNA polymerase I core promoter sequence-specific DNA binding"/>
    <property type="evidence" value="ECO:0007669"/>
    <property type="project" value="InterPro"/>
</dbReference>
<evidence type="ECO:0000256" key="1">
    <source>
        <dbReference type="SAM" id="MobiDB-lite"/>
    </source>
</evidence>
<evidence type="ECO:0000313" key="2">
    <source>
        <dbReference type="EMBL" id="KIY00602.1"/>
    </source>
</evidence>
<reference evidence="2 3" key="1">
    <citation type="submission" date="2015-01" db="EMBL/GenBank/DDBJ databases">
        <title>The Genome Sequence of Fonsecaea multimorphosa CBS 102226.</title>
        <authorList>
            <consortium name="The Broad Institute Genomics Platform"/>
            <person name="Cuomo C."/>
            <person name="de Hoog S."/>
            <person name="Gorbushina A."/>
            <person name="Stielow B."/>
            <person name="Teixiera M."/>
            <person name="Abouelleil A."/>
            <person name="Chapman S.B."/>
            <person name="Priest M."/>
            <person name="Young S.K."/>
            <person name="Wortman J."/>
            <person name="Nusbaum C."/>
            <person name="Birren B."/>
        </authorList>
    </citation>
    <scope>NUCLEOTIDE SEQUENCE [LARGE SCALE GENOMIC DNA]</scope>
    <source>
        <strain evidence="2 3">CBS 102226</strain>
    </source>
</reference>
<dbReference type="AlphaFoldDB" id="A0A0D2IU95"/>
<proteinExistence type="predicted"/>
<dbReference type="GO" id="GO:0017025">
    <property type="term" value="F:TBP-class protein binding"/>
    <property type="evidence" value="ECO:0007669"/>
    <property type="project" value="TreeGrafter"/>
</dbReference>
<name>A0A0D2IU95_9EURO</name>
<sequence length="394" mass="43926">MPHIFVPPVATQRAHPAAWELSSGKNKRKRMKPQKNDAAQGEEEASQTLYGINSQPETVVNLDYTAVVSPAERLQRLIAKQPLDQPPPSFPFPHAAVPLHKRWAAREGLDEENDGSQASNLSDSSRSLHIQHLAALTTILHRSLLEEDFPRAARALGLIFREDIVSKNAAARTQGYMGIAAEVLLRNGSAREPTPDHRGSTLPFTHEGFAKAKRFYERLIVRHPYHKSWPEAVNAVDYYLAMFNIWIYVVQAQYAAKSTAHEDGESDVETVTSSPWGSHKKVRELEQADQIASRMDTCMATVPYMDEPELIRLRAMVALWAADLHEDCAYLSRVGGVNSVDMSLDPDSPTAPLNDDQSSQASDHDEHRREAARARDKARDLLSRLESEARSDGG</sequence>
<evidence type="ECO:0000313" key="3">
    <source>
        <dbReference type="Proteomes" id="UP000053411"/>
    </source>
</evidence>
<dbReference type="GO" id="GO:0001181">
    <property type="term" value="F:RNA polymerase I general transcription initiation factor activity"/>
    <property type="evidence" value="ECO:0007669"/>
    <property type="project" value="InterPro"/>
</dbReference>
<dbReference type="VEuPathDB" id="FungiDB:Z520_03265"/>
<keyword evidence="3" id="KW-1185">Reference proteome</keyword>
<dbReference type="EMBL" id="KN848066">
    <property type="protein sequence ID" value="KIY00602.1"/>
    <property type="molecule type" value="Genomic_DNA"/>
</dbReference>
<feature type="compositionally biased region" description="Basic and acidic residues" evidence="1">
    <location>
        <begin position="362"/>
        <end position="394"/>
    </location>
</feature>
<dbReference type="GeneID" id="27709011"/>
<evidence type="ECO:0008006" key="4">
    <source>
        <dbReference type="Google" id="ProtNLM"/>
    </source>
</evidence>
<organism evidence="2 3">
    <name type="scientific">Fonsecaea multimorphosa CBS 102226</name>
    <dbReference type="NCBI Taxonomy" id="1442371"/>
    <lineage>
        <taxon>Eukaryota</taxon>
        <taxon>Fungi</taxon>
        <taxon>Dikarya</taxon>
        <taxon>Ascomycota</taxon>
        <taxon>Pezizomycotina</taxon>
        <taxon>Eurotiomycetes</taxon>
        <taxon>Chaetothyriomycetidae</taxon>
        <taxon>Chaetothyriales</taxon>
        <taxon>Herpotrichiellaceae</taxon>
        <taxon>Fonsecaea</taxon>
    </lineage>
</organism>
<gene>
    <name evidence="2" type="ORF">Z520_03265</name>
</gene>
<dbReference type="STRING" id="1442371.A0A0D2IU95"/>
<dbReference type="InterPro" id="IPR007224">
    <property type="entry name" value="TIF_Rrn11"/>
</dbReference>
<dbReference type="RefSeq" id="XP_016634724.1">
    <property type="nucleotide sequence ID" value="XM_016773778.1"/>
</dbReference>
<dbReference type="Proteomes" id="UP000053411">
    <property type="component" value="Unassembled WGS sequence"/>
</dbReference>